<dbReference type="Proteomes" id="UP001215598">
    <property type="component" value="Unassembled WGS sequence"/>
</dbReference>
<accession>A0AAD7N2K7</accession>
<evidence type="ECO:0000313" key="2">
    <source>
        <dbReference type="EMBL" id="KAJ7742906.1"/>
    </source>
</evidence>
<feature type="compositionally biased region" description="Low complexity" evidence="1">
    <location>
        <begin position="312"/>
        <end position="321"/>
    </location>
</feature>
<feature type="region of interest" description="Disordered" evidence="1">
    <location>
        <begin position="82"/>
        <end position="183"/>
    </location>
</feature>
<feature type="region of interest" description="Disordered" evidence="1">
    <location>
        <begin position="304"/>
        <end position="361"/>
    </location>
</feature>
<reference evidence="2" key="1">
    <citation type="submission" date="2023-03" db="EMBL/GenBank/DDBJ databases">
        <title>Massive genome expansion in bonnet fungi (Mycena s.s.) driven by repeated elements and novel gene families across ecological guilds.</title>
        <authorList>
            <consortium name="Lawrence Berkeley National Laboratory"/>
            <person name="Harder C.B."/>
            <person name="Miyauchi S."/>
            <person name="Viragh M."/>
            <person name="Kuo A."/>
            <person name="Thoen E."/>
            <person name="Andreopoulos B."/>
            <person name="Lu D."/>
            <person name="Skrede I."/>
            <person name="Drula E."/>
            <person name="Henrissat B."/>
            <person name="Morin E."/>
            <person name="Kohler A."/>
            <person name="Barry K."/>
            <person name="LaButti K."/>
            <person name="Morin E."/>
            <person name="Salamov A."/>
            <person name="Lipzen A."/>
            <person name="Mereny Z."/>
            <person name="Hegedus B."/>
            <person name="Baldrian P."/>
            <person name="Stursova M."/>
            <person name="Weitz H."/>
            <person name="Taylor A."/>
            <person name="Grigoriev I.V."/>
            <person name="Nagy L.G."/>
            <person name="Martin F."/>
            <person name="Kauserud H."/>
        </authorList>
    </citation>
    <scope>NUCLEOTIDE SEQUENCE</scope>
    <source>
        <strain evidence="2">CBHHK182m</strain>
    </source>
</reference>
<dbReference type="AlphaFoldDB" id="A0AAD7N2K7"/>
<sequence length="361" mass="38465">MSTIPNSTPIHPSCVEFIQRCAALSSVPVIILQRIGLEVVRRSQHQLYLIKPPSPRRTKSARAHTSIQGLLHVFARRNQSFNLPQTLGSNSPPGRDMAGGMDLGRGRDDEERRGGDGTGGGGDAEPRIDESARTPSYRPRCAGGCDGEQGSGGVGEGGDGRQGRKGRGGVDEGGDEGERGDPTCTHMTQLRHPSASLVGPALDSRVCALVRCVCGAIVYARAGNDEGRVREGRMGRVRETRENMGSRGAHTTQLHYRSASSVLPALDSTVWVLLETCGRGTTVYARAGNGKGMEGERVRVETREGMGRWGRSRGAGTGSSRVCAMGGGVRMYRGGRDGRGTRRRGTRGREGRASGVEVECE</sequence>
<proteinExistence type="predicted"/>
<protein>
    <submittedName>
        <fullName evidence="2">Uncharacterized protein</fullName>
    </submittedName>
</protein>
<dbReference type="EMBL" id="JARKIB010000093">
    <property type="protein sequence ID" value="KAJ7742906.1"/>
    <property type="molecule type" value="Genomic_DNA"/>
</dbReference>
<keyword evidence="3" id="KW-1185">Reference proteome</keyword>
<evidence type="ECO:0000313" key="3">
    <source>
        <dbReference type="Proteomes" id="UP001215598"/>
    </source>
</evidence>
<feature type="compositionally biased region" description="Polar residues" evidence="1">
    <location>
        <begin position="82"/>
        <end position="92"/>
    </location>
</feature>
<comment type="caution">
    <text evidence="2">The sequence shown here is derived from an EMBL/GenBank/DDBJ whole genome shotgun (WGS) entry which is preliminary data.</text>
</comment>
<name>A0AAD7N2K7_9AGAR</name>
<organism evidence="2 3">
    <name type="scientific">Mycena metata</name>
    <dbReference type="NCBI Taxonomy" id="1033252"/>
    <lineage>
        <taxon>Eukaryota</taxon>
        <taxon>Fungi</taxon>
        <taxon>Dikarya</taxon>
        <taxon>Basidiomycota</taxon>
        <taxon>Agaricomycotina</taxon>
        <taxon>Agaricomycetes</taxon>
        <taxon>Agaricomycetidae</taxon>
        <taxon>Agaricales</taxon>
        <taxon>Marasmiineae</taxon>
        <taxon>Mycenaceae</taxon>
        <taxon>Mycena</taxon>
    </lineage>
</organism>
<feature type="compositionally biased region" description="Basic and acidic residues" evidence="1">
    <location>
        <begin position="104"/>
        <end position="115"/>
    </location>
</feature>
<gene>
    <name evidence="2" type="ORF">B0H16DRAFT_1463976</name>
</gene>
<feature type="compositionally biased region" description="Gly residues" evidence="1">
    <location>
        <begin position="144"/>
        <end position="157"/>
    </location>
</feature>
<evidence type="ECO:0000256" key="1">
    <source>
        <dbReference type="SAM" id="MobiDB-lite"/>
    </source>
</evidence>